<name>A0A845E0I9_9BACI</name>
<dbReference type="AlphaFoldDB" id="A0A845E0I9"/>
<sequence length="61" mass="6707">MKVPDGGIDYLLPELPYIRMLYRFSCKAYDLVETVLTSDKAITGTLKPAWGAPAPFTGNSL</sequence>
<gene>
    <name evidence="1" type="ORF">GLW04_19545</name>
</gene>
<accession>A0A845E0I9</accession>
<comment type="caution">
    <text evidence="1">The sequence shown here is derived from an EMBL/GenBank/DDBJ whole genome shotgun (WGS) entry which is preliminary data.</text>
</comment>
<proteinExistence type="predicted"/>
<organism evidence="1 2">
    <name type="scientific">Halobacillus litoralis</name>
    <dbReference type="NCBI Taxonomy" id="45668"/>
    <lineage>
        <taxon>Bacteria</taxon>
        <taxon>Bacillati</taxon>
        <taxon>Bacillota</taxon>
        <taxon>Bacilli</taxon>
        <taxon>Bacillales</taxon>
        <taxon>Bacillaceae</taxon>
        <taxon>Halobacillus</taxon>
    </lineage>
</organism>
<dbReference type="Proteomes" id="UP000460949">
    <property type="component" value="Unassembled WGS sequence"/>
</dbReference>
<evidence type="ECO:0000313" key="2">
    <source>
        <dbReference type="Proteomes" id="UP000460949"/>
    </source>
</evidence>
<evidence type="ECO:0000313" key="1">
    <source>
        <dbReference type="EMBL" id="MYL22072.1"/>
    </source>
</evidence>
<dbReference type="EMBL" id="WMET01000015">
    <property type="protein sequence ID" value="MYL22072.1"/>
    <property type="molecule type" value="Genomic_DNA"/>
</dbReference>
<protein>
    <submittedName>
        <fullName evidence="1">Uncharacterized protein</fullName>
    </submittedName>
</protein>
<reference evidence="1 2" key="1">
    <citation type="submission" date="2019-11" db="EMBL/GenBank/DDBJ databases">
        <title>Genome sequences of 17 halophilic strains isolated from different environments.</title>
        <authorList>
            <person name="Furrow R.E."/>
        </authorList>
    </citation>
    <scope>NUCLEOTIDE SEQUENCE [LARGE SCALE GENOMIC DNA]</scope>
    <source>
        <strain evidence="1 2">22511_23_Filter</strain>
    </source>
</reference>